<dbReference type="NCBIfam" id="TIGR01133">
    <property type="entry name" value="murG"/>
    <property type="match status" value="1"/>
</dbReference>
<evidence type="ECO:0000256" key="6">
    <source>
        <dbReference type="ARBA" id="ARBA00022984"/>
    </source>
</evidence>
<evidence type="ECO:0000256" key="9">
    <source>
        <dbReference type="ARBA" id="ARBA00023316"/>
    </source>
</evidence>
<evidence type="ECO:0000256" key="1">
    <source>
        <dbReference type="ARBA" id="ARBA00022475"/>
    </source>
</evidence>
<feature type="domain" description="Glycosyltransferase family 28 N-terminal" evidence="11">
    <location>
        <begin position="7"/>
        <end position="143"/>
    </location>
</feature>
<evidence type="ECO:0000256" key="10">
    <source>
        <dbReference type="HAMAP-Rule" id="MF_00033"/>
    </source>
</evidence>
<feature type="domain" description="Glycosyl transferase family 28 C-terminal" evidence="12">
    <location>
        <begin position="190"/>
        <end position="354"/>
    </location>
</feature>
<keyword evidence="3 10" id="KW-0328">Glycosyltransferase</keyword>
<comment type="function">
    <text evidence="10">Cell wall formation. Catalyzes the transfer of a GlcNAc subunit on undecaprenyl-pyrophosphoryl-MurNAc-pentapeptide (lipid intermediate I) to form undecaprenyl-pyrophosphoryl-MurNAc-(pentapeptide)GlcNAc (lipid intermediate II).</text>
</comment>
<dbReference type="HAMAP" id="MF_00033">
    <property type="entry name" value="MurG"/>
    <property type="match status" value="1"/>
</dbReference>
<dbReference type="InterPro" id="IPR004276">
    <property type="entry name" value="GlycoTrans_28_N"/>
</dbReference>
<comment type="caution">
    <text evidence="10">Lacks conserved residue(s) required for the propagation of feature annotation.</text>
</comment>
<accession>A0A1I7MU14</accession>
<feature type="binding site" evidence="10">
    <location>
        <position position="196"/>
    </location>
    <ligand>
        <name>UDP-N-acetyl-alpha-D-glucosamine</name>
        <dbReference type="ChEBI" id="CHEBI:57705"/>
    </ligand>
</feature>
<gene>
    <name evidence="10" type="primary">murG</name>
    <name evidence="13" type="ORF">SAMN04488557_0229</name>
</gene>
<evidence type="ECO:0000259" key="12">
    <source>
        <dbReference type="Pfam" id="PF04101"/>
    </source>
</evidence>
<dbReference type="GO" id="GO:0005886">
    <property type="term" value="C:plasma membrane"/>
    <property type="evidence" value="ECO:0007669"/>
    <property type="project" value="UniProtKB-SubCell"/>
</dbReference>
<dbReference type="GO" id="GO:0008360">
    <property type="term" value="P:regulation of cell shape"/>
    <property type="evidence" value="ECO:0007669"/>
    <property type="project" value="UniProtKB-KW"/>
</dbReference>
<comment type="pathway">
    <text evidence="10">Cell wall biogenesis; peptidoglycan biosynthesis.</text>
</comment>
<dbReference type="PANTHER" id="PTHR21015:SF22">
    <property type="entry name" value="GLYCOSYLTRANSFERASE"/>
    <property type="match status" value="1"/>
</dbReference>
<dbReference type="Proteomes" id="UP000199423">
    <property type="component" value="Unassembled WGS sequence"/>
</dbReference>
<dbReference type="OrthoDB" id="9808936at2"/>
<dbReference type="GO" id="GO:0009252">
    <property type="term" value="P:peptidoglycan biosynthetic process"/>
    <property type="evidence" value="ECO:0007669"/>
    <property type="project" value="UniProtKB-UniRule"/>
</dbReference>
<keyword evidence="2 10" id="KW-0132">Cell division</keyword>
<evidence type="ECO:0000313" key="14">
    <source>
        <dbReference type="Proteomes" id="UP000199423"/>
    </source>
</evidence>
<dbReference type="STRING" id="51670.SAMN04488557_0229"/>
<feature type="binding site" evidence="10">
    <location>
        <position position="297"/>
    </location>
    <ligand>
        <name>UDP-N-acetyl-alpha-D-glucosamine</name>
        <dbReference type="ChEBI" id="CHEBI:57705"/>
    </ligand>
</feature>
<comment type="similarity">
    <text evidence="10">Belongs to the glycosyltransferase 28 family. MurG subfamily.</text>
</comment>
<dbReference type="GO" id="GO:0050511">
    <property type="term" value="F:undecaprenyldiphospho-muramoylpentapeptide beta-N-acetylglucosaminyltransferase activity"/>
    <property type="evidence" value="ECO:0007669"/>
    <property type="project" value="UniProtKB-UniRule"/>
</dbReference>
<keyword evidence="9 10" id="KW-0961">Cell wall biogenesis/degradation</keyword>
<keyword evidence="6 10" id="KW-0573">Peptidoglycan synthesis</keyword>
<keyword evidence="7 10" id="KW-0472">Membrane</keyword>
<proteinExistence type="inferred from homology"/>
<dbReference type="InterPro" id="IPR007235">
    <property type="entry name" value="Glyco_trans_28_C"/>
</dbReference>
<dbReference type="AlphaFoldDB" id="A0A1I7MU14"/>
<dbReference type="EC" id="2.4.1.227" evidence="10"/>
<comment type="catalytic activity">
    <reaction evidence="10">
        <text>di-trans,octa-cis-undecaprenyl diphospho-N-acetyl-alpha-D-muramoyl-L-alanyl-D-glutamyl-meso-2,6-diaminopimeloyl-D-alanyl-D-alanine + UDP-N-acetyl-alpha-D-glucosamine = di-trans,octa-cis-undecaprenyl diphospho-[N-acetyl-alpha-D-glucosaminyl-(1-&gt;4)]-N-acetyl-alpha-D-muramoyl-L-alanyl-D-glutamyl-meso-2,6-diaminopimeloyl-D-alanyl-D-alanine + UDP + H(+)</text>
        <dbReference type="Rhea" id="RHEA:31227"/>
        <dbReference type="ChEBI" id="CHEBI:15378"/>
        <dbReference type="ChEBI" id="CHEBI:57705"/>
        <dbReference type="ChEBI" id="CHEBI:58223"/>
        <dbReference type="ChEBI" id="CHEBI:61387"/>
        <dbReference type="ChEBI" id="CHEBI:61388"/>
        <dbReference type="EC" id="2.4.1.227"/>
    </reaction>
</comment>
<evidence type="ECO:0000256" key="5">
    <source>
        <dbReference type="ARBA" id="ARBA00022960"/>
    </source>
</evidence>
<dbReference type="GO" id="GO:0005975">
    <property type="term" value="P:carbohydrate metabolic process"/>
    <property type="evidence" value="ECO:0007669"/>
    <property type="project" value="InterPro"/>
</dbReference>
<feature type="binding site" evidence="10">
    <location>
        <position position="125"/>
    </location>
    <ligand>
        <name>UDP-N-acetyl-alpha-D-glucosamine</name>
        <dbReference type="ChEBI" id="CHEBI:57705"/>
    </ligand>
</feature>
<evidence type="ECO:0000256" key="2">
    <source>
        <dbReference type="ARBA" id="ARBA00022618"/>
    </source>
</evidence>
<dbReference type="RefSeq" id="WP_092863055.1">
    <property type="nucleotide sequence ID" value="NZ_FPCH01000001.1"/>
</dbReference>
<protein>
    <recommendedName>
        <fullName evidence="10">UDP-N-acetylglucosamine--N-acetylmuramyl-(pentapeptide) pyrophosphoryl-undecaprenol N-acetylglucosamine transferase</fullName>
        <ecNumber evidence="10">2.4.1.227</ecNumber>
    </recommendedName>
    <alternativeName>
        <fullName evidence="10">Undecaprenyl-PP-MurNAc-pentapeptide-UDPGlcNAc GlcNAc transferase</fullName>
    </alternativeName>
</protein>
<evidence type="ECO:0000256" key="3">
    <source>
        <dbReference type="ARBA" id="ARBA00022676"/>
    </source>
</evidence>
<evidence type="ECO:0000313" key="13">
    <source>
        <dbReference type="EMBL" id="SFV25885.1"/>
    </source>
</evidence>
<dbReference type="EMBL" id="FPCH01000001">
    <property type="protein sequence ID" value="SFV25885.1"/>
    <property type="molecule type" value="Genomic_DNA"/>
</dbReference>
<organism evidence="13 14">
    <name type="scientific">Hyphomicrobium facile</name>
    <dbReference type="NCBI Taxonomy" id="51670"/>
    <lineage>
        <taxon>Bacteria</taxon>
        <taxon>Pseudomonadati</taxon>
        <taxon>Pseudomonadota</taxon>
        <taxon>Alphaproteobacteria</taxon>
        <taxon>Hyphomicrobiales</taxon>
        <taxon>Hyphomicrobiaceae</taxon>
        <taxon>Hyphomicrobium</taxon>
    </lineage>
</organism>
<evidence type="ECO:0000256" key="8">
    <source>
        <dbReference type="ARBA" id="ARBA00023306"/>
    </source>
</evidence>
<sequence length="375" mass="39895">MTGVQSIMLAAGGTGGHLFPAFALAEELKRRGIAVDLMTDMRGDRYGSGFPARQVYQVPSATLASRAPSDIAKTASALARGTRAAFSVLGAVRPSAIIGFGGYPTFPPLLAARLRGIPTAIHEQNAVLGRANKLLAKRVTAIATSFERTKFLEGTLAEKAVLTGNPVRQSVIDAAARRYEAPTSDGVIRILIFGGSQGARFFSDTVPLALFALPDHIRKRLRVVQQAREEDLDRVREAFVEASISAEVAPFFADLPARMAAAHLVIGRAGASTVAELTVIGRPSILVPLPHALDNDQLNNARRLAESGGAWCFEQRNLSPERIADELEKLLQAPAALATAANAAKTAGRPDAVRNLADFTLALAERKYSGAGRER</sequence>
<dbReference type="GO" id="GO:0051301">
    <property type="term" value="P:cell division"/>
    <property type="evidence" value="ECO:0007669"/>
    <property type="project" value="UniProtKB-KW"/>
</dbReference>
<keyword evidence="4 10" id="KW-0808">Transferase</keyword>
<dbReference type="Gene3D" id="3.40.50.2000">
    <property type="entry name" value="Glycogen Phosphorylase B"/>
    <property type="match status" value="2"/>
</dbReference>
<keyword evidence="14" id="KW-1185">Reference proteome</keyword>
<keyword evidence="8 10" id="KW-0131">Cell cycle</keyword>
<dbReference type="CDD" id="cd03785">
    <property type="entry name" value="GT28_MurG"/>
    <property type="match status" value="1"/>
</dbReference>
<dbReference type="InterPro" id="IPR006009">
    <property type="entry name" value="GlcNAc_MurG"/>
</dbReference>
<evidence type="ECO:0000259" key="11">
    <source>
        <dbReference type="Pfam" id="PF03033"/>
    </source>
</evidence>
<evidence type="ECO:0000256" key="4">
    <source>
        <dbReference type="ARBA" id="ARBA00022679"/>
    </source>
</evidence>
<dbReference type="Pfam" id="PF03033">
    <property type="entry name" value="Glyco_transf_28"/>
    <property type="match status" value="1"/>
</dbReference>
<reference evidence="14" key="1">
    <citation type="submission" date="2016-10" db="EMBL/GenBank/DDBJ databases">
        <authorList>
            <person name="Varghese N."/>
            <person name="Submissions S."/>
        </authorList>
    </citation>
    <scope>NUCLEOTIDE SEQUENCE [LARGE SCALE GENOMIC DNA]</scope>
    <source>
        <strain evidence="14">DSM 1565</strain>
    </source>
</reference>
<keyword evidence="1 10" id="KW-1003">Cell membrane</keyword>
<dbReference type="GO" id="GO:0051991">
    <property type="term" value="F:UDP-N-acetyl-D-glucosamine:N-acetylmuramoyl-L-alanyl-D-glutamyl-meso-2,6-diaminopimelyl-D-alanyl-D-alanine-diphosphoundecaprenol 4-beta-N-acetylglucosaminlytransferase activity"/>
    <property type="evidence" value="ECO:0007669"/>
    <property type="project" value="RHEA"/>
</dbReference>
<dbReference type="UniPathway" id="UPA00219"/>
<feature type="binding site" evidence="10">
    <location>
        <position position="168"/>
    </location>
    <ligand>
        <name>UDP-N-acetyl-alpha-D-glucosamine</name>
        <dbReference type="ChEBI" id="CHEBI:57705"/>
    </ligand>
</feature>
<comment type="subcellular location">
    <subcellularLocation>
        <location evidence="10">Cell membrane</location>
        <topology evidence="10">Peripheral membrane protein</topology>
        <orientation evidence="10">Cytoplasmic side</orientation>
    </subcellularLocation>
</comment>
<name>A0A1I7MU14_9HYPH</name>
<dbReference type="Pfam" id="PF04101">
    <property type="entry name" value="Glyco_tran_28_C"/>
    <property type="match status" value="1"/>
</dbReference>
<evidence type="ECO:0000256" key="7">
    <source>
        <dbReference type="ARBA" id="ARBA00023136"/>
    </source>
</evidence>
<keyword evidence="5 10" id="KW-0133">Cell shape</keyword>
<dbReference type="PANTHER" id="PTHR21015">
    <property type="entry name" value="UDP-N-ACETYLGLUCOSAMINE--N-ACETYLMURAMYL-(PENTAPEPTIDE) PYROPHOSPHORYL-UNDECAPRENOL N-ACETYLGLUCOSAMINE TRANSFERASE 1"/>
    <property type="match status" value="1"/>
</dbReference>
<feature type="binding site" evidence="10">
    <location>
        <begin position="14"/>
        <end position="16"/>
    </location>
    <ligand>
        <name>UDP-N-acetyl-alpha-D-glucosamine</name>
        <dbReference type="ChEBI" id="CHEBI:57705"/>
    </ligand>
</feature>
<dbReference type="GO" id="GO:0071555">
    <property type="term" value="P:cell wall organization"/>
    <property type="evidence" value="ECO:0007669"/>
    <property type="project" value="UniProtKB-KW"/>
</dbReference>
<dbReference type="SUPFAM" id="SSF53756">
    <property type="entry name" value="UDP-Glycosyltransferase/glycogen phosphorylase"/>
    <property type="match status" value="1"/>
</dbReference>